<keyword evidence="2" id="KW-0812">Transmembrane</keyword>
<feature type="transmembrane region" description="Helical" evidence="2">
    <location>
        <begin position="327"/>
        <end position="347"/>
    </location>
</feature>
<evidence type="ECO:0000313" key="4">
    <source>
        <dbReference type="Proteomes" id="UP000706124"/>
    </source>
</evidence>
<feature type="transmembrane region" description="Helical" evidence="2">
    <location>
        <begin position="162"/>
        <end position="183"/>
    </location>
</feature>
<feature type="transmembrane region" description="Helical" evidence="2">
    <location>
        <begin position="587"/>
        <end position="610"/>
    </location>
</feature>
<dbReference type="AlphaFoldDB" id="A0A9P7M331"/>
<sequence>MEAHELRHHHHHHHHHHRHGARDRLNLFKSPVAGHLNDGVDETHDGKHYIDSGNDEQKIPILKRYEEPTLLEIFYDLFFAANYTVFSENREVTNHDNFKAYIGYFCLLWITWFLTASYDVRFVTDSIFERTARAVSLGVLVGFAIVAPNFDPGKQEAKVMRTMSLILMFSRAILVVEYATTLWHVRRYEKSRIPLYVSIAVNAIAMFIYLGVTFCFQHDKNSRVYITWYCISGAEGIATLVISYVWPVMDFSGTHFIKRLTLLTVMMLGDGLINIAKEVVTIVQAPDAWDSRTIGLITAGVATIYFVFLIYFDWLRSSFYLPPLRQIIWTGLHLPFHLSLVLFLQAFTKYILWGKVMGILKRMNADISPFGGDSAGAEITNMTSADMVKDVQRAVDDYFSQYPAKSPLITSTVNVAIRNISLVPDSLWPQIMAADKTGNASAISSENMDNFSTVAYSFQNIILSLTNNLFQVFGIDVAKDVIGSGKGPNEGDINSGMLQTKVDHKTWRRYRLVFAYGYIAAGCCLLLMVALSIVTRMTRWKPWPVIRLVILVLLAIGTGLVSLLWFSGPTAEEAQNDSDVVDRCLQYLGTPWVLLTIFVVYTIVLILTHIGDVVAKDSTRPSDTLGSEEKKPSYNSVSMPLTSSIDCREEQSSDSHGLANHH</sequence>
<keyword evidence="2" id="KW-0472">Membrane</keyword>
<dbReference type="Proteomes" id="UP000706124">
    <property type="component" value="Unassembled WGS sequence"/>
</dbReference>
<evidence type="ECO:0000256" key="1">
    <source>
        <dbReference type="SAM" id="MobiDB-lite"/>
    </source>
</evidence>
<reference evidence="3 4" key="1">
    <citation type="journal article" date="2020" name="bioRxiv">
        <title>Whole genome comparisons of ergot fungi reveals the divergence and evolution of species within the genus Claviceps are the result of varying mechanisms driving genome evolution and host range expansion.</title>
        <authorList>
            <person name="Wyka S.A."/>
            <person name="Mondo S.J."/>
            <person name="Liu M."/>
            <person name="Dettman J."/>
            <person name="Nalam V."/>
            <person name="Broders K.D."/>
        </authorList>
    </citation>
    <scope>NUCLEOTIDE SEQUENCE [LARGE SCALE GENOMIC DNA]</scope>
    <source>
        <strain evidence="3 4">CCC 1485</strain>
    </source>
</reference>
<evidence type="ECO:0000313" key="3">
    <source>
        <dbReference type="EMBL" id="KAG5928598.1"/>
    </source>
</evidence>
<feature type="transmembrane region" description="Helical" evidence="2">
    <location>
        <begin position="226"/>
        <end position="248"/>
    </location>
</feature>
<gene>
    <name evidence="3" type="ORF">E4U60_007721</name>
</gene>
<feature type="transmembrane region" description="Helical" evidence="2">
    <location>
        <begin position="132"/>
        <end position="150"/>
    </location>
</feature>
<feature type="region of interest" description="Disordered" evidence="1">
    <location>
        <begin position="619"/>
        <end position="639"/>
    </location>
</feature>
<feature type="transmembrane region" description="Helical" evidence="2">
    <location>
        <begin position="513"/>
        <end position="533"/>
    </location>
</feature>
<dbReference type="EMBL" id="SRPO01000905">
    <property type="protein sequence ID" value="KAG5928598.1"/>
    <property type="molecule type" value="Genomic_DNA"/>
</dbReference>
<proteinExistence type="predicted"/>
<dbReference type="OrthoDB" id="3177213at2759"/>
<feature type="region of interest" description="Disordered" evidence="1">
    <location>
        <begin position="1"/>
        <end position="20"/>
    </location>
</feature>
<keyword evidence="2" id="KW-1133">Transmembrane helix</keyword>
<comment type="caution">
    <text evidence="3">The sequence shown here is derived from an EMBL/GenBank/DDBJ whole genome shotgun (WGS) entry which is preliminary data.</text>
</comment>
<feature type="transmembrane region" description="Helical" evidence="2">
    <location>
        <begin position="195"/>
        <end position="214"/>
    </location>
</feature>
<keyword evidence="4" id="KW-1185">Reference proteome</keyword>
<name>A0A9P7M331_9HYPO</name>
<accession>A0A9P7M331</accession>
<dbReference type="PANTHER" id="PTHR42101">
    <property type="entry name" value="CHROMOSOME 16, WHOLE GENOME SHOTGUN SEQUENCE"/>
    <property type="match status" value="1"/>
</dbReference>
<feature type="transmembrane region" description="Helical" evidence="2">
    <location>
        <begin position="98"/>
        <end position="120"/>
    </location>
</feature>
<dbReference type="PANTHER" id="PTHR42101:SF1">
    <property type="entry name" value="LOW TEMPERATURE REQUIREMENT A"/>
    <property type="match status" value="1"/>
</dbReference>
<feature type="transmembrane region" description="Helical" evidence="2">
    <location>
        <begin position="545"/>
        <end position="567"/>
    </location>
</feature>
<evidence type="ECO:0008006" key="5">
    <source>
        <dbReference type="Google" id="ProtNLM"/>
    </source>
</evidence>
<organism evidence="3 4">
    <name type="scientific">Claviceps pazoutovae</name>
    <dbReference type="NCBI Taxonomy" id="1649127"/>
    <lineage>
        <taxon>Eukaryota</taxon>
        <taxon>Fungi</taxon>
        <taxon>Dikarya</taxon>
        <taxon>Ascomycota</taxon>
        <taxon>Pezizomycotina</taxon>
        <taxon>Sordariomycetes</taxon>
        <taxon>Hypocreomycetidae</taxon>
        <taxon>Hypocreales</taxon>
        <taxon>Clavicipitaceae</taxon>
        <taxon>Claviceps</taxon>
    </lineage>
</organism>
<evidence type="ECO:0000256" key="2">
    <source>
        <dbReference type="SAM" id="Phobius"/>
    </source>
</evidence>
<feature type="transmembrane region" description="Helical" evidence="2">
    <location>
        <begin position="260"/>
        <end position="276"/>
    </location>
</feature>
<feature type="transmembrane region" description="Helical" evidence="2">
    <location>
        <begin position="296"/>
        <end position="315"/>
    </location>
</feature>
<protein>
    <recommendedName>
        <fullName evidence="5">Low temperature requirement A</fullName>
    </recommendedName>
</protein>